<dbReference type="InterPro" id="IPR009731">
    <property type="entry name" value="P-like"/>
</dbReference>
<gene>
    <name evidence="1" type="ORF">PSm6_00210</name>
</gene>
<protein>
    <submittedName>
        <fullName evidence="1">Uncharacterized protein</fullName>
    </submittedName>
</protein>
<dbReference type="Pfam" id="PF06992">
    <property type="entry name" value="Phage_lambda_P"/>
    <property type="match status" value="1"/>
</dbReference>
<reference evidence="1" key="1">
    <citation type="submission" date="2020-05" db="EMBL/GenBank/DDBJ databases">
        <title>Complete genome sequence of Pseudomonas sp. Sm006.</title>
        <authorList>
            <person name="Takeuchi K."/>
            <person name="Someya N."/>
        </authorList>
    </citation>
    <scope>NUCLEOTIDE SEQUENCE</scope>
    <source>
        <strain evidence="1">Sm006</strain>
    </source>
</reference>
<evidence type="ECO:0000313" key="2">
    <source>
        <dbReference type="Proteomes" id="UP001064896"/>
    </source>
</evidence>
<proteinExistence type="predicted"/>
<accession>A0ABN6BKV5</accession>
<evidence type="ECO:0000313" key="1">
    <source>
        <dbReference type="EMBL" id="BCD83614.1"/>
    </source>
</evidence>
<keyword evidence="2" id="KW-1185">Reference proteome</keyword>
<dbReference type="EMBL" id="AP023081">
    <property type="protein sequence ID" value="BCD83614.1"/>
    <property type="molecule type" value="Genomic_DNA"/>
</dbReference>
<name>A0ABN6BKV5_9PSED</name>
<sequence length="197" mass="21830">MPPEKLAQPLLDKLWIKLTELYGNRWTGSFGVSADQSHAWAATLGGLTGAQIGFGLTVLSTTQDEQLRKWPPSAPEFRALCENNTPEAHGLPTPDQAYREATRNAHPHMAGIATWSHEVVYHAATETGFYNLNTLAMRDSRKLFDRNYAIAIRDFLDGKPLKAMPLALPERVDARRTPEVGRAALQNLRSNLRGAAK</sequence>
<organism evidence="1 2">
    <name type="scientific">Pseudomonas solani</name>
    <dbReference type="NCBI Taxonomy" id="2731552"/>
    <lineage>
        <taxon>Bacteria</taxon>
        <taxon>Pseudomonadati</taxon>
        <taxon>Pseudomonadota</taxon>
        <taxon>Gammaproteobacteria</taxon>
        <taxon>Pseudomonadales</taxon>
        <taxon>Pseudomonadaceae</taxon>
        <taxon>Pseudomonas</taxon>
    </lineage>
</organism>
<dbReference type="Proteomes" id="UP001064896">
    <property type="component" value="Chromosome"/>
</dbReference>